<comment type="caution">
    <text evidence="4">The sequence shown here is derived from an EMBL/GenBank/DDBJ whole genome shotgun (WGS) entry which is preliminary data.</text>
</comment>
<dbReference type="Gene3D" id="3.50.50.60">
    <property type="entry name" value="FAD/NAD(P)-binding domain"/>
    <property type="match status" value="1"/>
</dbReference>
<reference evidence="4 5" key="1">
    <citation type="submission" date="2019-12" db="EMBL/GenBank/DDBJ databases">
        <title>Nesterenkonia muleiensis sp. nov., a novel actinobacterium isolated from sap of Populus euphratica.</title>
        <authorList>
            <person name="Wang R."/>
        </authorList>
    </citation>
    <scope>NUCLEOTIDE SEQUENCE [LARGE SCALE GENOMIC DNA]</scope>
    <source>
        <strain evidence="4 5">F10</strain>
    </source>
</reference>
<protein>
    <submittedName>
        <fullName evidence="4">2-polyprenyl-6-methoxyphenol hydroxylase</fullName>
    </submittedName>
</protein>
<dbReference type="InterPro" id="IPR050631">
    <property type="entry name" value="PheA/TfdB_FAD_monoxygenase"/>
</dbReference>
<keyword evidence="2" id="KW-0520">NAD</keyword>
<dbReference type="GO" id="GO:0071949">
    <property type="term" value="F:FAD binding"/>
    <property type="evidence" value="ECO:0007669"/>
    <property type="project" value="InterPro"/>
</dbReference>
<evidence type="ECO:0000256" key="2">
    <source>
        <dbReference type="ARBA" id="ARBA00023027"/>
    </source>
</evidence>
<keyword evidence="5" id="KW-1185">Reference proteome</keyword>
<dbReference type="Gene3D" id="3.30.9.20">
    <property type="match status" value="1"/>
</dbReference>
<evidence type="ECO:0000313" key="5">
    <source>
        <dbReference type="Proteomes" id="UP000460157"/>
    </source>
</evidence>
<evidence type="ECO:0000313" key="4">
    <source>
        <dbReference type="EMBL" id="MVT25162.1"/>
    </source>
</evidence>
<dbReference type="GO" id="GO:0016491">
    <property type="term" value="F:oxidoreductase activity"/>
    <property type="evidence" value="ECO:0007669"/>
    <property type="project" value="UniProtKB-KW"/>
</dbReference>
<gene>
    <name evidence="4" type="ORF">GNZ21_02085</name>
</gene>
<evidence type="ECO:0000259" key="3">
    <source>
        <dbReference type="Pfam" id="PF01494"/>
    </source>
</evidence>
<dbReference type="EMBL" id="WRPM01000013">
    <property type="protein sequence ID" value="MVT25162.1"/>
    <property type="molecule type" value="Genomic_DNA"/>
</dbReference>
<dbReference type="Proteomes" id="UP000460157">
    <property type="component" value="Unassembled WGS sequence"/>
</dbReference>
<dbReference type="OrthoDB" id="3169239at2"/>
<dbReference type="PANTHER" id="PTHR43476">
    <property type="entry name" value="3-(3-HYDROXY-PHENYL)PROPIONATE/3-HYDROXYCINNAMIC ACID HYDROXYLASE"/>
    <property type="match status" value="1"/>
</dbReference>
<dbReference type="Pfam" id="PF01494">
    <property type="entry name" value="FAD_binding_3"/>
    <property type="match status" value="1"/>
</dbReference>
<dbReference type="PRINTS" id="PR00420">
    <property type="entry name" value="RNGMNOXGNASE"/>
</dbReference>
<keyword evidence="1" id="KW-0560">Oxidoreductase</keyword>
<dbReference type="PANTHER" id="PTHR43476:SF4">
    <property type="entry name" value="BLR0106 PROTEIN"/>
    <property type="match status" value="1"/>
</dbReference>
<dbReference type="InterPro" id="IPR002938">
    <property type="entry name" value="FAD-bd"/>
</dbReference>
<proteinExistence type="predicted"/>
<accession>A0A7K1UFF7</accession>
<dbReference type="RefSeq" id="WP_157320910.1">
    <property type="nucleotide sequence ID" value="NZ_BMFX01000040.1"/>
</dbReference>
<sequence>MSRRIACVGGGPGGLFLATLLKRQDPSAEVAVFERNQPEDAFGFGVVFSDATLKAIHEADSVLLDGLNDHGRHWDRIEVWLKGECHAFQGNGMAAIHRRVLLPLLQKSADDVGVQLNFGTNISDLSELQDYDVIVGADGANSFVRSSVIQDLGHSVETAEAKFIWFGTDYMFDGLTFVHRKSEYGHFAAHAYPISDSVSTFIVETDPDTWRKAGLDEFDVTQPPGVSDEKTRAFIEELFREDLDGGRIIANNSRWGSFRTRRSQRWHSGNVVLLGDAVHTAHFSVGSGTKMAMEDAIVLARELTAGHSTLEQAFSAYEAQRQPSVDRIQGSARGGLSWWERFGRYYDAFEPWQFTFHFFSRSINIDRIERRDPEFVARARREWQLRHGSAAVLDTPLRTASAQLPSRFLHYGGAPFNVEDLSAKGGLPVQLPAAAVASVAVGADSTLPESAEIAAVTGGDLLDRIRLSEELRLERGIPTILVGGDGENIDPETLVLSGRADAVALIEGAH</sequence>
<dbReference type="AlphaFoldDB" id="A0A7K1UFF7"/>
<organism evidence="4 5">
    <name type="scientific">Nesterenkonia alkaliphila</name>
    <dbReference type="NCBI Taxonomy" id="1463631"/>
    <lineage>
        <taxon>Bacteria</taxon>
        <taxon>Bacillati</taxon>
        <taxon>Actinomycetota</taxon>
        <taxon>Actinomycetes</taxon>
        <taxon>Micrococcales</taxon>
        <taxon>Micrococcaceae</taxon>
        <taxon>Nesterenkonia</taxon>
    </lineage>
</organism>
<name>A0A7K1UFF7_9MICC</name>
<dbReference type="InterPro" id="IPR036188">
    <property type="entry name" value="FAD/NAD-bd_sf"/>
</dbReference>
<evidence type="ECO:0000256" key="1">
    <source>
        <dbReference type="ARBA" id="ARBA00023002"/>
    </source>
</evidence>
<feature type="domain" description="FAD-binding" evidence="3">
    <location>
        <begin position="6"/>
        <end position="327"/>
    </location>
</feature>
<dbReference type="SUPFAM" id="SSF51905">
    <property type="entry name" value="FAD/NAD(P)-binding domain"/>
    <property type="match status" value="1"/>
</dbReference>